<evidence type="ECO:0000313" key="1">
    <source>
        <dbReference type="EMBL" id="GBO35989.1"/>
    </source>
</evidence>
<dbReference type="Proteomes" id="UP000499080">
    <property type="component" value="Unassembled WGS sequence"/>
</dbReference>
<sequence length="123" mass="13661">MGLIIDNLYIHNPIHALDKISDPLSSLWDILKSIVTKFNVFPILLISYGWENLQNPHPDGNQSTPIASVILVTLDEGIRKNTDNFHISIRNGVSARLHLNFSCDVMPIRKEAKNTDAANEGGS</sequence>
<keyword evidence="2" id="KW-1185">Reference proteome</keyword>
<evidence type="ECO:0000313" key="2">
    <source>
        <dbReference type="Proteomes" id="UP000499080"/>
    </source>
</evidence>
<dbReference type="EMBL" id="BGPR01060032">
    <property type="protein sequence ID" value="GBO35989.1"/>
    <property type="molecule type" value="Genomic_DNA"/>
</dbReference>
<proteinExistence type="predicted"/>
<dbReference type="AlphaFoldDB" id="A0A4Y2WFM0"/>
<reference evidence="1 2" key="1">
    <citation type="journal article" date="2019" name="Sci. Rep.">
        <title>Orb-weaving spider Araneus ventricosus genome elucidates the spidroin gene catalogue.</title>
        <authorList>
            <person name="Kono N."/>
            <person name="Nakamura H."/>
            <person name="Ohtoshi R."/>
            <person name="Moran D.A.P."/>
            <person name="Shinohara A."/>
            <person name="Yoshida Y."/>
            <person name="Fujiwara M."/>
            <person name="Mori M."/>
            <person name="Tomita M."/>
            <person name="Arakawa K."/>
        </authorList>
    </citation>
    <scope>NUCLEOTIDE SEQUENCE [LARGE SCALE GENOMIC DNA]</scope>
</reference>
<organism evidence="1 2">
    <name type="scientific">Araneus ventricosus</name>
    <name type="common">Orbweaver spider</name>
    <name type="synonym">Epeira ventricosa</name>
    <dbReference type="NCBI Taxonomy" id="182803"/>
    <lineage>
        <taxon>Eukaryota</taxon>
        <taxon>Metazoa</taxon>
        <taxon>Ecdysozoa</taxon>
        <taxon>Arthropoda</taxon>
        <taxon>Chelicerata</taxon>
        <taxon>Arachnida</taxon>
        <taxon>Araneae</taxon>
        <taxon>Araneomorphae</taxon>
        <taxon>Entelegynae</taxon>
        <taxon>Araneoidea</taxon>
        <taxon>Araneidae</taxon>
        <taxon>Araneus</taxon>
    </lineage>
</organism>
<name>A0A4Y2WFM0_ARAVE</name>
<comment type="caution">
    <text evidence="1">The sequence shown here is derived from an EMBL/GenBank/DDBJ whole genome shotgun (WGS) entry which is preliminary data.</text>
</comment>
<accession>A0A4Y2WFM0</accession>
<protein>
    <submittedName>
        <fullName evidence="1">Uncharacterized protein</fullName>
    </submittedName>
</protein>
<gene>
    <name evidence="1" type="ORF">AVEN_123146_1</name>
</gene>